<evidence type="ECO:0000313" key="1">
    <source>
        <dbReference type="EMBL" id="ATC85309.1"/>
    </source>
</evidence>
<dbReference type="OrthoDB" id="6262205at2"/>
<name>A0A290RZR6_9GAMM</name>
<dbReference type="KEGG" id="part:PARC_a0590"/>
<evidence type="ECO:0008006" key="3">
    <source>
        <dbReference type="Google" id="ProtNLM"/>
    </source>
</evidence>
<sequence>MKMIIPRNKKELLKNITENIDTRYADSSATVLINKKERSLTLVTGQKPLFAHCVFILDKRSTNLKDTTFSIDGSYAKQLPYYFASNQDIELGFQTSSTNSSFIELFQIGLKDNQATLRRCECSDTFKEHLTYLEDNKKLPTTIVSKSVIERIVFESTEHMPFELCELDKKHQRIRVQRDGKVEDKHLPNDIELPISMVMTPEITKQLTDLCYSTNSNEIEIAQQGELLIFKVNEGSVTSSVAGLNEFHTKTPEKTQTLQYAELDFHAFKKELRHCFIAYGVIKKANDALLYLSHEEAAIAVFTGPYKFVYRVTVSKVSSEKSNNGSLYRFSPRDLLSIKIKDLIGATSTRLEIIKYQNGELKLGVYYSLEDKLPYRSIAIEKNESELPSVLAMLESFNKNQGNTQNEKQEVQEDLFAFYADEGEEY</sequence>
<protein>
    <recommendedName>
        <fullName evidence="3">DNA polymerase III beta sliding clamp subunit</fullName>
    </recommendedName>
</protein>
<dbReference type="Proteomes" id="UP000016505">
    <property type="component" value="Chromosome I"/>
</dbReference>
<evidence type="ECO:0000313" key="2">
    <source>
        <dbReference type="Proteomes" id="UP000016505"/>
    </source>
</evidence>
<organism evidence="1 2">
    <name type="scientific">Pseudoalteromonas arctica A 37-1-2</name>
    <dbReference type="NCBI Taxonomy" id="1117313"/>
    <lineage>
        <taxon>Bacteria</taxon>
        <taxon>Pseudomonadati</taxon>
        <taxon>Pseudomonadota</taxon>
        <taxon>Gammaproteobacteria</taxon>
        <taxon>Alteromonadales</taxon>
        <taxon>Pseudoalteromonadaceae</taxon>
        <taxon>Pseudoalteromonas</taxon>
    </lineage>
</organism>
<dbReference type="EMBL" id="CP011025">
    <property type="protein sequence ID" value="ATC85309.1"/>
    <property type="molecule type" value="Genomic_DNA"/>
</dbReference>
<dbReference type="AlphaFoldDB" id="A0A290RZR6"/>
<dbReference type="RefSeq" id="WP_010554168.1">
    <property type="nucleotide sequence ID" value="NZ_CP011025.1"/>
</dbReference>
<reference evidence="1 2" key="1">
    <citation type="journal article" date="2012" name="J. Bacteriol.">
        <title>Genome sequences of type strains of seven species of the marine bacterium Pseudoalteromonas.</title>
        <authorList>
            <person name="Xie B.B."/>
            <person name="Shu Y.L."/>
            <person name="Qin Q.L."/>
            <person name="Rong J.C."/>
            <person name="Zhang X.Y."/>
            <person name="Chen X.L."/>
            <person name="Shi M."/>
            <person name="He H.L."/>
            <person name="Zhou B.C."/>
            <person name="Zhang Y.Z."/>
        </authorList>
    </citation>
    <scope>NUCLEOTIDE SEQUENCE [LARGE SCALE GENOMIC DNA]</scope>
    <source>
        <strain evidence="1 2">A 37-1-2</strain>
    </source>
</reference>
<accession>A0A290RZR6</accession>
<proteinExistence type="predicted"/>
<gene>
    <name evidence="1" type="ORF">PARC_a0590</name>
</gene>